<protein>
    <submittedName>
        <fullName evidence="5">DUF4139 domain-containing protein</fullName>
    </submittedName>
</protein>
<feature type="domain" description="DUF4140" evidence="4">
    <location>
        <begin position="13"/>
        <end position="117"/>
    </location>
</feature>
<dbReference type="InterPro" id="IPR037291">
    <property type="entry name" value="DUF4139"/>
</dbReference>
<keyword evidence="6" id="KW-1185">Reference proteome</keyword>
<dbReference type="RefSeq" id="WP_330483677.1">
    <property type="nucleotide sequence ID" value="NZ_JAZBJZ010000037.1"/>
</dbReference>
<evidence type="ECO:0000259" key="4">
    <source>
        <dbReference type="Pfam" id="PF13600"/>
    </source>
</evidence>
<feature type="region of interest" description="Disordered" evidence="2">
    <location>
        <begin position="130"/>
        <end position="149"/>
    </location>
</feature>
<evidence type="ECO:0000256" key="1">
    <source>
        <dbReference type="SAM" id="Coils"/>
    </source>
</evidence>
<reference evidence="5" key="1">
    <citation type="submission" date="2024-01" db="EMBL/GenBank/DDBJ databases">
        <title>Bank of Algae and Cyanobacteria of the Azores (BACA) strain genomes.</title>
        <authorList>
            <person name="Luz R."/>
            <person name="Cordeiro R."/>
            <person name="Fonseca A."/>
            <person name="Goncalves V."/>
        </authorList>
    </citation>
    <scope>NUCLEOTIDE SEQUENCE</scope>
    <source>
        <strain evidence="5">BACA0141</strain>
    </source>
</reference>
<comment type="caution">
    <text evidence="5">The sequence shown here is derived from an EMBL/GenBank/DDBJ whole genome shotgun (WGS) entry which is preliminary data.</text>
</comment>
<gene>
    <name evidence="5" type="ORF">V2H45_10865</name>
</gene>
<name>A0AAW9PRB4_9CYAN</name>
<evidence type="ECO:0000259" key="3">
    <source>
        <dbReference type="Pfam" id="PF13598"/>
    </source>
</evidence>
<keyword evidence="1" id="KW-0175">Coiled coil</keyword>
<dbReference type="EMBL" id="JAZBJZ010000037">
    <property type="protein sequence ID" value="MEE3717249.1"/>
    <property type="molecule type" value="Genomic_DNA"/>
</dbReference>
<evidence type="ECO:0000313" key="6">
    <source>
        <dbReference type="Proteomes" id="UP001333818"/>
    </source>
</evidence>
<organism evidence="5 6">
    <name type="scientific">Tumidithrix elongata BACA0141</name>
    <dbReference type="NCBI Taxonomy" id="2716417"/>
    <lineage>
        <taxon>Bacteria</taxon>
        <taxon>Bacillati</taxon>
        <taxon>Cyanobacteriota</taxon>
        <taxon>Cyanophyceae</taxon>
        <taxon>Pseudanabaenales</taxon>
        <taxon>Pseudanabaenaceae</taxon>
        <taxon>Tumidithrix</taxon>
        <taxon>Tumidithrix elongata</taxon>
    </lineage>
</organism>
<dbReference type="AlphaFoldDB" id="A0AAW9PRB4"/>
<dbReference type="InterPro" id="IPR025554">
    <property type="entry name" value="DUF4140"/>
</dbReference>
<dbReference type="PANTHER" id="PTHR31005">
    <property type="entry name" value="DUF4139 DOMAIN-CONTAINING PROTEIN"/>
    <property type="match status" value="1"/>
</dbReference>
<dbReference type="Pfam" id="PF13600">
    <property type="entry name" value="DUF4140"/>
    <property type="match status" value="1"/>
</dbReference>
<sequence>MAIANLVSKIDKVKVYSDGSTITRIAAFPEISWAERDRSTVEFAEVEIAGLPLALDDSSLRLRVESLSDAAIPLLVTDVRIGLTAPPPPEEQMASLEDEIKAAQIEVDRLEHNLLALIENEISILQGLALPDRPEGEPGKAPPSSPTGARLVLESFKNEQLRLRVQEKREVKAKLYDAQEHLRELEQQQALASSARTVKAHELRKTAIAKLACRDRTALLSLDWASCQLVLEYFIPGARWVPTYICRLDSATNTASIAVRALICQRTHEDWTGVHLELSTAIPTTWCELPELPSLRLGRAQPEPRKLGWRSVPAGAEVLFEDYERQKKEASIAIARGSTYEALELPKFTKLSEIEKSQIPSGLPHIPDLPKSLQNRHSFAAGAGISSPSDDFSDMEVMTASFSSPSPQPASTLLSRVSMAAPQKAKALTSQEVYSPEPEGDRSLVEAIDYAWMRLGSPDEPQQRGKLTIGSQVTTYLEILRRLPVTLYFNVMKTVQEANQLAISCRSLSLPAKSANVRQEAHSFDYTYVGQGRVDIPSDGQFHSVALTSQTADVDVRYVVVPREDTNVFRIAQLQNPLQAPLLRGAADVYVDGEYVLLTQIPTIPPRGKIELGLGVEQGIKVARNTTFGEVRSGETLVAFNELRHSIQIAISNRLDREIAIEVRDRIPVPQPEAKVDVQITQVSPPWQKYSQEERGRVLEGGYRWQVQIPANRDLNLEASYTAKTFIDSELVGGNRREE</sequence>
<dbReference type="Pfam" id="PF13598">
    <property type="entry name" value="DUF4139"/>
    <property type="match status" value="1"/>
</dbReference>
<feature type="domain" description="DUF4139" evidence="3">
    <location>
        <begin position="231"/>
        <end position="723"/>
    </location>
</feature>
<proteinExistence type="predicted"/>
<dbReference type="InterPro" id="IPR011935">
    <property type="entry name" value="CHP02231"/>
</dbReference>
<dbReference type="PANTHER" id="PTHR31005:SF8">
    <property type="entry name" value="DUF4139 DOMAIN-CONTAINING PROTEIN"/>
    <property type="match status" value="1"/>
</dbReference>
<dbReference type="Proteomes" id="UP001333818">
    <property type="component" value="Unassembled WGS sequence"/>
</dbReference>
<evidence type="ECO:0000256" key="2">
    <source>
        <dbReference type="SAM" id="MobiDB-lite"/>
    </source>
</evidence>
<feature type="coiled-coil region" evidence="1">
    <location>
        <begin position="93"/>
        <end position="120"/>
    </location>
</feature>
<accession>A0AAW9PRB4</accession>
<evidence type="ECO:0000313" key="5">
    <source>
        <dbReference type="EMBL" id="MEE3717249.1"/>
    </source>
</evidence>